<reference evidence="1 2" key="1">
    <citation type="submission" date="2021-03" db="EMBL/GenBank/DDBJ databases">
        <title>Caproiciproducens sp. nov. isolated from feces of cow.</title>
        <authorList>
            <person name="Choi J.-Y."/>
        </authorList>
    </citation>
    <scope>NUCLEOTIDE SEQUENCE [LARGE SCALE GENOMIC DNA]</scope>
    <source>
        <strain evidence="1 2">AGMB10547</strain>
    </source>
</reference>
<accession>A0ABS7DN54</accession>
<name>A0ABS7DN54_9FIRM</name>
<sequence length="118" mass="12503">MVIEDVAERFALMADLSAESAARFLPLCEDAMAEISRRVKQEVPEAQGLLCAAAASLALYRWAVVTAGSGVQSFSAGDVKVTKSAAGVEMARQAWRESVAAAAPYLKDEGFLFEGICS</sequence>
<keyword evidence="2" id="KW-1185">Reference proteome</keyword>
<proteinExistence type="predicted"/>
<dbReference type="RefSeq" id="WP_219965105.1">
    <property type="nucleotide sequence ID" value="NZ_JAGFNZ010000002.1"/>
</dbReference>
<protein>
    <recommendedName>
        <fullName evidence="3">Head-to-tail adaptor</fullName>
    </recommendedName>
</protein>
<evidence type="ECO:0000313" key="2">
    <source>
        <dbReference type="Proteomes" id="UP000719942"/>
    </source>
</evidence>
<comment type="caution">
    <text evidence="1">The sequence shown here is derived from an EMBL/GenBank/DDBJ whole genome shotgun (WGS) entry which is preliminary data.</text>
</comment>
<organism evidence="1 2">
    <name type="scientific">Caproiciproducens faecalis</name>
    <dbReference type="NCBI Taxonomy" id="2820301"/>
    <lineage>
        <taxon>Bacteria</taxon>
        <taxon>Bacillati</taxon>
        <taxon>Bacillota</taxon>
        <taxon>Clostridia</taxon>
        <taxon>Eubacteriales</taxon>
        <taxon>Acutalibacteraceae</taxon>
        <taxon>Caproiciproducens</taxon>
    </lineage>
</organism>
<dbReference type="Proteomes" id="UP000719942">
    <property type="component" value="Unassembled WGS sequence"/>
</dbReference>
<dbReference type="EMBL" id="JAGFNZ010000002">
    <property type="protein sequence ID" value="MBW7572718.1"/>
    <property type="molecule type" value="Genomic_DNA"/>
</dbReference>
<evidence type="ECO:0000313" key="1">
    <source>
        <dbReference type="EMBL" id="MBW7572718.1"/>
    </source>
</evidence>
<gene>
    <name evidence="1" type="ORF">J5W02_07810</name>
</gene>
<evidence type="ECO:0008006" key="3">
    <source>
        <dbReference type="Google" id="ProtNLM"/>
    </source>
</evidence>